<dbReference type="Proteomes" id="UP001165060">
    <property type="component" value="Unassembled WGS sequence"/>
</dbReference>
<sequence>MTPAPSLASLLSSVPAHATDDDTNPLPDEFSPHLASLIASALLSDPSSTSVTLEDLLERNLHVHDEVLRRLEHHPSSSSSTTATEATATKATAAFPQLLRKHAILLSTTTYDDSLSVALSTLLSFLPPSPSPPPSLASLFPPSSPAFDLLVPKIASAYSLSAAASFLLTSSSAPSPETFVTKTLPTLLYLLTPLPASPPQSLFTTIFELLPSFYRSFPASSSSPPLSPLSSLSSLLLSACPPPLFAPATAFFLATYPHAPSLLKPYAKYIKSLPGPLRSSFSASLHLTLPLLLTLLSAPSTATQKLLIPILSPCPPPFPSFLLRSVFLASSDDSLAALLPALSVPSPLPPAAPLPTPLPAPLSFALQHLPTPSQATPPSLVLLQCYSSLASASPDPDYIAACASLHPSISPRLFPLVSAFVNSPSTAPSLAVSLLKILPTLSAPLCISKTQILVRSAVKDPQNPSLRCLGYSLALDQALSTPRTYPFFEALVTDGVSEYRNPNHPRTDDVEVAIAASITACCSAEALSSRATSLVSLIQQSLSNALPAVVASSIMSLRALALSGVIEYGQCYKVLRKSLSKFDVETLSKLDPRVAKAAVKFLGAGEHFEEAEDSADDGEEEGDIPKYTDAAIGDLVCLLTSPSLPPPLIPDVHDALSCYPVSSHLPFYAPADLSDLDDEDAEQHAEIVQAVAGHLLSSKVDADSASLATALLEFESESVALFSGSKVAQGTLSCDVVASIKSLGESELALLLMCSMKLPLSYSDSLQGAEASVRLCAAQSMHRGADSQKWLAKLAQSANSVTADLDNVIPAMMACTPRIKEPAGKTSHLSTVYKLARASPDPSHLITFFDTTFEPEIDAHFLPEFTTFLSTAPPSFPFSSELASAFANWAERADSTLLDTSSSSSSPYLLYCLAARSTAAEDSGLRYKKALSEFLSLPTAHPLAALVAVTAGERGHHGDITEDITEISLVAVSQAANDANAVAFLALYFCSMLPEHEHLIPDAAECDGRAEDDVPEIAPARFVLKEEGEALLEKHMKQSSNKERYAMLLQQFRACAHKF</sequence>
<evidence type="ECO:0000313" key="2">
    <source>
        <dbReference type="Proteomes" id="UP001165060"/>
    </source>
</evidence>
<dbReference type="EMBL" id="BRYB01004334">
    <property type="protein sequence ID" value="GMI29407.1"/>
    <property type="molecule type" value="Genomic_DNA"/>
</dbReference>
<name>A0ABQ6MMQ7_9STRA</name>
<comment type="caution">
    <text evidence="1">The sequence shown here is derived from an EMBL/GenBank/DDBJ whole genome shotgun (WGS) entry which is preliminary data.</text>
</comment>
<protein>
    <submittedName>
        <fullName evidence="1">Uncharacterized protein</fullName>
    </submittedName>
</protein>
<gene>
    <name evidence="1" type="ORF">TeGR_g9226</name>
</gene>
<proteinExistence type="predicted"/>
<reference evidence="1 2" key="1">
    <citation type="journal article" date="2023" name="Commun. Biol.">
        <title>Genome analysis of Parmales, the sister group of diatoms, reveals the evolutionary specialization of diatoms from phago-mixotrophs to photoautotrophs.</title>
        <authorList>
            <person name="Ban H."/>
            <person name="Sato S."/>
            <person name="Yoshikawa S."/>
            <person name="Yamada K."/>
            <person name="Nakamura Y."/>
            <person name="Ichinomiya M."/>
            <person name="Sato N."/>
            <person name="Blanc-Mathieu R."/>
            <person name="Endo H."/>
            <person name="Kuwata A."/>
            <person name="Ogata H."/>
        </authorList>
    </citation>
    <scope>NUCLEOTIDE SEQUENCE [LARGE SCALE GENOMIC DNA]</scope>
</reference>
<keyword evidence="2" id="KW-1185">Reference proteome</keyword>
<evidence type="ECO:0000313" key="1">
    <source>
        <dbReference type="EMBL" id="GMI29407.1"/>
    </source>
</evidence>
<accession>A0ABQ6MMQ7</accession>
<organism evidence="1 2">
    <name type="scientific">Tetraparma gracilis</name>
    <dbReference type="NCBI Taxonomy" id="2962635"/>
    <lineage>
        <taxon>Eukaryota</taxon>
        <taxon>Sar</taxon>
        <taxon>Stramenopiles</taxon>
        <taxon>Ochrophyta</taxon>
        <taxon>Bolidophyceae</taxon>
        <taxon>Parmales</taxon>
        <taxon>Triparmaceae</taxon>
        <taxon>Tetraparma</taxon>
    </lineage>
</organism>